<dbReference type="Proteomes" id="UP000095282">
    <property type="component" value="Unplaced"/>
</dbReference>
<dbReference type="GO" id="GO:0042383">
    <property type="term" value="C:sarcolemma"/>
    <property type="evidence" value="ECO:0007669"/>
    <property type="project" value="TreeGrafter"/>
</dbReference>
<keyword evidence="1" id="KW-1133">Transmembrane helix</keyword>
<feature type="signal peptide" evidence="2">
    <location>
        <begin position="1"/>
        <end position="20"/>
    </location>
</feature>
<dbReference type="PROSITE" id="PS51699">
    <property type="entry name" value="SEA_DG"/>
    <property type="match status" value="1"/>
</dbReference>
<dbReference type="GO" id="GO:0021675">
    <property type="term" value="P:nerve development"/>
    <property type="evidence" value="ECO:0007669"/>
    <property type="project" value="TreeGrafter"/>
</dbReference>
<dbReference type="GO" id="GO:0016011">
    <property type="term" value="C:dystroglycan complex"/>
    <property type="evidence" value="ECO:0007669"/>
    <property type="project" value="TreeGrafter"/>
</dbReference>
<dbReference type="PANTHER" id="PTHR21559:SF21">
    <property type="entry name" value="DYSTROGLYCAN 1"/>
    <property type="match status" value="1"/>
</dbReference>
<dbReference type="PANTHER" id="PTHR21559">
    <property type="entry name" value="DYSTROGLYCAN-RELATED"/>
    <property type="match status" value="1"/>
</dbReference>
<organism evidence="4 5">
    <name type="scientific">Caenorhabditis tropicalis</name>
    <dbReference type="NCBI Taxonomy" id="1561998"/>
    <lineage>
        <taxon>Eukaryota</taxon>
        <taxon>Metazoa</taxon>
        <taxon>Ecdysozoa</taxon>
        <taxon>Nematoda</taxon>
        <taxon>Chromadorea</taxon>
        <taxon>Rhabditida</taxon>
        <taxon>Rhabditina</taxon>
        <taxon>Rhabditomorpha</taxon>
        <taxon>Rhabditoidea</taxon>
        <taxon>Rhabditidae</taxon>
        <taxon>Peloderinae</taxon>
        <taxon>Caenorhabditis</taxon>
    </lineage>
</organism>
<dbReference type="GO" id="GO:0043236">
    <property type="term" value="F:laminin binding"/>
    <property type="evidence" value="ECO:0007669"/>
    <property type="project" value="TreeGrafter"/>
</dbReference>
<sequence>MPSLGLQELLFFVLIVATLATSTVPIGENSEFRTSYADQETMDFNMIAESETNNAFLRFECWRGTVCNITLPYDIEVNSKPIISSLNGPLFLEANGKQNFTGVPMDIGVFGYSWTFETASGAFAEIPFEIHIKFFPEASHVFDVIILRPKKQEFEEVPHHLLNFVSTLSKTLEMDVNTISIEGIQQVGPTTTVSVFLNAVPTDTCDLTLIEKALQAIFVPNRKRPSFDFLRKMDVSFRVRNVLYRPKGICLGTTSGVKMSSTVITTTIAPESQFNIEVFALALLVVVIATAFPICQCVIKKRAAGREQNEGIMNEEETML</sequence>
<dbReference type="InterPro" id="IPR030398">
    <property type="entry name" value="SEA_DG_dom"/>
</dbReference>
<keyword evidence="2" id="KW-0732">Signal</keyword>
<feature type="transmembrane region" description="Helical" evidence="1">
    <location>
        <begin position="278"/>
        <end position="299"/>
    </location>
</feature>
<dbReference type="GO" id="GO:0002009">
    <property type="term" value="P:morphogenesis of an epithelium"/>
    <property type="evidence" value="ECO:0007669"/>
    <property type="project" value="TreeGrafter"/>
</dbReference>
<dbReference type="STRING" id="1561998.A0A1I7T8V7"/>
<name>A0A1I7T8V7_9PELO</name>
<accession>A0A1I7T8V7</accession>
<evidence type="ECO:0000313" key="4">
    <source>
        <dbReference type="Proteomes" id="UP000095282"/>
    </source>
</evidence>
<keyword evidence="1" id="KW-0812">Transmembrane</keyword>
<evidence type="ECO:0000313" key="5">
    <source>
        <dbReference type="WBParaSite" id="Csp11.Scaffold549.g3567.t1"/>
    </source>
</evidence>
<protein>
    <submittedName>
        <fullName evidence="5">Peptidase S72 domain-containing protein</fullName>
    </submittedName>
</protein>
<feature type="domain" description="Peptidase S72" evidence="3">
    <location>
        <begin position="137"/>
        <end position="249"/>
    </location>
</feature>
<dbReference type="AlphaFoldDB" id="A0A1I7T8V7"/>
<feature type="chain" id="PRO_5009307224" evidence="2">
    <location>
        <begin position="21"/>
        <end position="320"/>
    </location>
</feature>
<dbReference type="WBParaSite" id="Csp11.Scaffold549.g3567.t1">
    <property type="protein sequence ID" value="Csp11.Scaffold549.g3567.t1"/>
    <property type="gene ID" value="Csp11.Scaffold549.g3567"/>
</dbReference>
<evidence type="ECO:0000259" key="3">
    <source>
        <dbReference type="PROSITE" id="PS51699"/>
    </source>
</evidence>
<keyword evidence="1" id="KW-0472">Membrane</keyword>
<dbReference type="eggNOG" id="KOG3781">
    <property type="taxonomic scope" value="Eukaryota"/>
</dbReference>
<dbReference type="GO" id="GO:0007411">
    <property type="term" value="P:axon guidance"/>
    <property type="evidence" value="ECO:0007669"/>
    <property type="project" value="TreeGrafter"/>
</dbReference>
<keyword evidence="4" id="KW-1185">Reference proteome</keyword>
<evidence type="ECO:0000256" key="1">
    <source>
        <dbReference type="SAM" id="Phobius"/>
    </source>
</evidence>
<reference evidence="5" key="1">
    <citation type="submission" date="2016-11" db="UniProtKB">
        <authorList>
            <consortium name="WormBaseParasite"/>
        </authorList>
    </citation>
    <scope>IDENTIFICATION</scope>
</reference>
<proteinExistence type="predicted"/>
<evidence type="ECO:0000256" key="2">
    <source>
        <dbReference type="SAM" id="SignalP"/>
    </source>
</evidence>